<protein>
    <recommendedName>
        <fullName evidence="5">Lipoprotein</fullName>
    </recommendedName>
</protein>
<sequence length="289" mass="30892">MRKAILAGLFAAAVVLAGCNGIALGGDETPARTVTPAAVPTDEPTPTPVPRLAPGLTERGVTDAFALGEAHASVLGNASYTLNGNFSVEYANGTAYNRGTTDARLAANSNRYYVRQNASGLLFGDGAFARAIWSNGERVLVADTANDSTSYESPRNVEGESVPPREALSIDPTKRQQLYAYLGSVETRVTGTETRNGTTIHRVESTNVTNPAAFEVQWTDPRDLSLVAFVDSRGLVHEYRLDYTASLDGTPVEIHRHVRYTNLGNTTVERPPWYGEAIANVSTATTTGD</sequence>
<dbReference type="Proteomes" id="UP000830542">
    <property type="component" value="Chromosome"/>
</dbReference>
<reference evidence="1" key="1">
    <citation type="journal article" date="2014" name="Int. J. Syst. Evol. Microbiol.">
        <title>Complete genome sequence of Corynebacterium casei LMG S-19264T (=DSM 44701T), isolated from a smear-ripened cheese.</title>
        <authorList>
            <consortium name="US DOE Joint Genome Institute (JGI-PGF)"/>
            <person name="Walter F."/>
            <person name="Albersmeier A."/>
            <person name="Kalinowski J."/>
            <person name="Ruckert C."/>
        </authorList>
    </citation>
    <scope>NUCLEOTIDE SEQUENCE</scope>
    <source>
        <strain evidence="1">JCM 12289</strain>
    </source>
</reference>
<evidence type="ECO:0000313" key="4">
    <source>
        <dbReference type="Proteomes" id="UP001500962"/>
    </source>
</evidence>
<dbReference type="AlphaFoldDB" id="A0AAV3SLW3"/>
<dbReference type="EMBL" id="BAAADN010000085">
    <property type="protein sequence ID" value="GAA0475590.1"/>
    <property type="molecule type" value="Genomic_DNA"/>
</dbReference>
<evidence type="ECO:0000313" key="2">
    <source>
        <dbReference type="EMBL" id="UOO94087.1"/>
    </source>
</evidence>
<dbReference type="InterPro" id="IPR055959">
    <property type="entry name" value="DUF7537"/>
</dbReference>
<gene>
    <name evidence="1" type="ORF">GCM10008985_34900</name>
    <name evidence="2" type="ORF">MUK72_08895</name>
</gene>
<reference evidence="1" key="3">
    <citation type="submission" date="2023-12" db="EMBL/GenBank/DDBJ databases">
        <authorList>
            <person name="Sun Q."/>
            <person name="Inoue M."/>
        </authorList>
    </citation>
    <scope>NUCLEOTIDE SEQUENCE</scope>
    <source>
        <strain evidence="1">JCM 12289</strain>
    </source>
</reference>
<evidence type="ECO:0000313" key="1">
    <source>
        <dbReference type="EMBL" id="GAA0475590.1"/>
    </source>
</evidence>
<dbReference type="GeneID" id="71761961"/>
<accession>A0AAV3SLW3</accession>
<organism evidence="1 4">
    <name type="scientific">Halococcus dombrowskii</name>
    <dbReference type="NCBI Taxonomy" id="179637"/>
    <lineage>
        <taxon>Archaea</taxon>
        <taxon>Methanobacteriati</taxon>
        <taxon>Methanobacteriota</taxon>
        <taxon>Stenosarchaea group</taxon>
        <taxon>Halobacteria</taxon>
        <taxon>Halobacteriales</taxon>
        <taxon>Halococcaceae</taxon>
        <taxon>Halococcus</taxon>
    </lineage>
</organism>
<dbReference type="Pfam" id="PF24381">
    <property type="entry name" value="DUF7537"/>
    <property type="match status" value="1"/>
</dbReference>
<dbReference type="Proteomes" id="UP001500962">
    <property type="component" value="Unassembled WGS sequence"/>
</dbReference>
<proteinExistence type="predicted"/>
<keyword evidence="3" id="KW-1185">Reference proteome</keyword>
<dbReference type="RefSeq" id="WP_244699131.1">
    <property type="nucleotide sequence ID" value="NZ_BAAADN010000085.1"/>
</dbReference>
<reference evidence="2" key="2">
    <citation type="submission" date="2022-04" db="EMBL/GenBank/DDBJ databases">
        <title>Sequencing and genomic assembly of Halococcus dombrowskii.</title>
        <authorList>
            <person name="Lim S.W."/>
            <person name="MacLea K.S."/>
        </authorList>
    </citation>
    <scope>NUCLEOTIDE SEQUENCE</scope>
    <source>
        <strain evidence="2">H4</strain>
    </source>
</reference>
<name>A0AAV3SLW3_HALDO</name>
<dbReference type="KEGG" id="hdo:MUK72_08895"/>
<evidence type="ECO:0000313" key="3">
    <source>
        <dbReference type="Proteomes" id="UP000830542"/>
    </source>
</evidence>
<evidence type="ECO:0008006" key="5">
    <source>
        <dbReference type="Google" id="ProtNLM"/>
    </source>
</evidence>
<dbReference type="PROSITE" id="PS51257">
    <property type="entry name" value="PROKAR_LIPOPROTEIN"/>
    <property type="match status" value="1"/>
</dbReference>
<dbReference type="EMBL" id="CP095005">
    <property type="protein sequence ID" value="UOO94087.1"/>
    <property type="molecule type" value="Genomic_DNA"/>
</dbReference>